<dbReference type="RefSeq" id="WP_184295416.1">
    <property type="nucleotide sequence ID" value="NZ_JACHXO010000010.1"/>
</dbReference>
<dbReference type="Proteomes" id="UP000574369">
    <property type="component" value="Unassembled WGS sequence"/>
</dbReference>
<sequence length="120" mass="12883">MSGPFLGDTVTQSVAPEIETRAIDAASAQPLWAEASMHAHCATEVFSMPKDFVKRMPNVTEGERSELLAALALEDSVVIVGGWTAERKPEPLTGGGKLYAFMIHPSSFKVLHAGVGTWRS</sequence>
<comment type="caution">
    <text evidence="1">The sequence shown here is derived from an EMBL/GenBank/DDBJ whole genome shotgun (WGS) entry which is preliminary data.</text>
</comment>
<evidence type="ECO:0008006" key="3">
    <source>
        <dbReference type="Google" id="ProtNLM"/>
    </source>
</evidence>
<proteinExistence type="predicted"/>
<reference evidence="1 2" key="1">
    <citation type="submission" date="2020-08" db="EMBL/GenBank/DDBJ databases">
        <title>Genomic Encyclopedia of Type Strains, Phase III (KMG-III): the genomes of soil and plant-associated and newly described type strains.</title>
        <authorList>
            <person name="Whitman W."/>
        </authorList>
    </citation>
    <scope>NUCLEOTIDE SEQUENCE [LARGE SCALE GENOMIC DNA]</scope>
    <source>
        <strain evidence="1 2">CECT 7247</strain>
    </source>
</reference>
<name>A0ABR6GZ95_9BURK</name>
<organism evidence="1 2">
    <name type="scientific">Roseateles terrae</name>
    <dbReference type="NCBI Taxonomy" id="431060"/>
    <lineage>
        <taxon>Bacteria</taxon>
        <taxon>Pseudomonadati</taxon>
        <taxon>Pseudomonadota</taxon>
        <taxon>Betaproteobacteria</taxon>
        <taxon>Burkholderiales</taxon>
        <taxon>Sphaerotilaceae</taxon>
        <taxon>Roseateles</taxon>
    </lineage>
</organism>
<keyword evidence="2" id="KW-1185">Reference proteome</keyword>
<evidence type="ECO:0000313" key="1">
    <source>
        <dbReference type="EMBL" id="MBB3196992.1"/>
    </source>
</evidence>
<dbReference type="EMBL" id="JACHXO010000010">
    <property type="protein sequence ID" value="MBB3196992.1"/>
    <property type="molecule type" value="Genomic_DNA"/>
</dbReference>
<protein>
    <recommendedName>
        <fullName evidence="3">DUF4440 domain-containing protein</fullName>
    </recommendedName>
</protein>
<gene>
    <name evidence="1" type="ORF">FHS28_004417</name>
</gene>
<accession>A0ABR6GZ95</accession>
<evidence type="ECO:0000313" key="2">
    <source>
        <dbReference type="Proteomes" id="UP000574369"/>
    </source>
</evidence>